<dbReference type="InterPro" id="IPR003439">
    <property type="entry name" value="ABC_transporter-like_ATP-bd"/>
</dbReference>
<feature type="domain" description="ABC transporter" evidence="12">
    <location>
        <begin position="27"/>
        <end position="264"/>
    </location>
</feature>
<keyword evidence="5" id="KW-0813">Transport</keyword>
<protein>
    <recommendedName>
        <fullName evidence="4">Cell division ATP-binding protein FtsE</fullName>
    </recommendedName>
</protein>
<proteinExistence type="inferred from homology"/>
<dbReference type="Gene3D" id="3.30.70.260">
    <property type="match status" value="1"/>
</dbReference>
<dbReference type="PROSITE" id="PS00211">
    <property type="entry name" value="ABC_TRANSPORTER_1"/>
    <property type="match status" value="1"/>
</dbReference>
<dbReference type="InterPro" id="IPR050086">
    <property type="entry name" value="MetN_ABC_transporter-like"/>
</dbReference>
<dbReference type="EMBL" id="VHJA01000002">
    <property type="protein sequence ID" value="TPV50822.1"/>
    <property type="molecule type" value="Genomic_DNA"/>
</dbReference>
<dbReference type="SUPFAM" id="SSF52540">
    <property type="entry name" value="P-loop containing nucleoside triphosphate hydrolases"/>
    <property type="match status" value="1"/>
</dbReference>
<dbReference type="PROSITE" id="PS50893">
    <property type="entry name" value="ABC_TRANSPORTER_2"/>
    <property type="match status" value="1"/>
</dbReference>
<evidence type="ECO:0000256" key="7">
    <source>
        <dbReference type="ARBA" id="ARBA00022741"/>
    </source>
</evidence>
<comment type="similarity">
    <text evidence="3">Belongs to the ABC transporter superfamily. Drug exporter-2 (TC 3.A.1.117) family.</text>
</comment>
<keyword evidence="11" id="KW-0472">Membrane</keyword>
<dbReference type="PANTHER" id="PTHR43166:SF30">
    <property type="entry name" value="METHIONINE IMPORT ATP-BINDING PROTEIN METN"/>
    <property type="match status" value="1"/>
</dbReference>
<dbReference type="InterPro" id="IPR027417">
    <property type="entry name" value="P-loop_NTPase"/>
</dbReference>
<evidence type="ECO:0000256" key="10">
    <source>
        <dbReference type="ARBA" id="ARBA00022970"/>
    </source>
</evidence>
<evidence type="ECO:0000259" key="12">
    <source>
        <dbReference type="PROSITE" id="PS50893"/>
    </source>
</evidence>
<accession>A0A506QX48</accession>
<name>A0A506QX48_9GAMM</name>
<dbReference type="SUPFAM" id="SSF55021">
    <property type="entry name" value="ACT-like"/>
    <property type="match status" value="1"/>
</dbReference>
<dbReference type="Proteomes" id="UP000317747">
    <property type="component" value="Unassembled WGS sequence"/>
</dbReference>
<keyword evidence="10" id="KW-0029">Amino-acid transport</keyword>
<comment type="subcellular location">
    <subcellularLocation>
        <location evidence="2">Cell inner membrane</location>
        <topology evidence="2">Peripheral membrane protein</topology>
    </subcellularLocation>
</comment>
<reference evidence="13 14" key="1">
    <citation type="submission" date="2019-06" db="EMBL/GenBank/DDBJ databases">
        <title>Taxogenomics and systematics of the genus Pantoea.</title>
        <authorList>
            <person name="Tambong J.T."/>
        </authorList>
    </citation>
    <scope>NUCLEOTIDE SEQUENCE [LARGE SCALE GENOMIC DNA]</scope>
    <source>
        <strain evidence="13 14">LMG 24200</strain>
    </source>
</reference>
<dbReference type="FunFam" id="3.40.50.300:FF:000056">
    <property type="entry name" value="Cell division ATP-binding protein FtsE"/>
    <property type="match status" value="1"/>
</dbReference>
<dbReference type="Pfam" id="PF00005">
    <property type="entry name" value="ABC_tran"/>
    <property type="match status" value="1"/>
</dbReference>
<keyword evidence="9" id="KW-1278">Translocase</keyword>
<dbReference type="AlphaFoldDB" id="A0A506QX48"/>
<evidence type="ECO:0000256" key="9">
    <source>
        <dbReference type="ARBA" id="ARBA00022967"/>
    </source>
</evidence>
<dbReference type="SMART" id="SM00382">
    <property type="entry name" value="AAA"/>
    <property type="match status" value="1"/>
</dbReference>
<dbReference type="InterPro" id="IPR045865">
    <property type="entry name" value="ACT-like_dom_sf"/>
</dbReference>
<dbReference type="RefSeq" id="WP_128085503.1">
    <property type="nucleotide sequence ID" value="NZ_CP071406.1"/>
</dbReference>
<dbReference type="Gene3D" id="3.40.50.300">
    <property type="entry name" value="P-loop containing nucleotide triphosphate hydrolases"/>
    <property type="match status" value="1"/>
</dbReference>
<dbReference type="InterPro" id="IPR003593">
    <property type="entry name" value="AAA+_ATPase"/>
</dbReference>
<evidence type="ECO:0000256" key="5">
    <source>
        <dbReference type="ARBA" id="ARBA00022448"/>
    </source>
</evidence>
<dbReference type="InterPro" id="IPR041701">
    <property type="entry name" value="MetN_ABC"/>
</dbReference>
<dbReference type="GO" id="GO:0016887">
    <property type="term" value="F:ATP hydrolysis activity"/>
    <property type="evidence" value="ECO:0007669"/>
    <property type="project" value="InterPro"/>
</dbReference>
<dbReference type="PANTHER" id="PTHR43166">
    <property type="entry name" value="AMINO ACID IMPORT ATP-BINDING PROTEIN"/>
    <property type="match status" value="1"/>
</dbReference>
<evidence type="ECO:0000256" key="6">
    <source>
        <dbReference type="ARBA" id="ARBA00022475"/>
    </source>
</evidence>
<evidence type="ECO:0000256" key="3">
    <source>
        <dbReference type="ARBA" id="ARBA00006526"/>
    </source>
</evidence>
<dbReference type="GO" id="GO:0005524">
    <property type="term" value="F:ATP binding"/>
    <property type="evidence" value="ECO:0007669"/>
    <property type="project" value="UniProtKB-KW"/>
</dbReference>
<comment type="caution">
    <text evidence="13">The sequence shown here is derived from an EMBL/GenBank/DDBJ whole genome shotgun (WGS) entry which is preliminary data.</text>
</comment>
<evidence type="ECO:0000256" key="4">
    <source>
        <dbReference type="ARBA" id="ARBA00020019"/>
    </source>
</evidence>
<dbReference type="GO" id="GO:0005886">
    <property type="term" value="C:plasma membrane"/>
    <property type="evidence" value="ECO:0007669"/>
    <property type="project" value="UniProtKB-SubCell"/>
</dbReference>
<evidence type="ECO:0000256" key="8">
    <source>
        <dbReference type="ARBA" id="ARBA00022840"/>
    </source>
</evidence>
<evidence type="ECO:0000256" key="1">
    <source>
        <dbReference type="ARBA" id="ARBA00002579"/>
    </source>
</evidence>
<sequence>MVSLSYPDTGALSHSAVATRASGAAHITLEALSKRYPGQAVDALHNIHLQIQRGEIFGIIGRSGAGKSTLIRCLNRLEEPSGGRIVIDGTDISALTSRQLVEWRRSTGMIFQHFNLLSAKTVRQNIELPLRVAGVPAAERARKVDALLALVGLESRQHAWPAQLSGGQKQRVGIARALVHDPELLLCDEATSALDPETTRAILALLKKINQQRHITIVLITHEMDVVHDLCHNVAVIDQGEIIERGPVWQVYSDPQQETTRQLLNPDHQTLPESVASRLSDRRLQPDDRLLLRLRYTGRGAQPDIGALSALIPGEITVIHSAIEWVANKPIGQMLVLLDARHEAQAVTPQLAHIADQLEVSGYVTGY</sequence>
<evidence type="ECO:0000313" key="14">
    <source>
        <dbReference type="Proteomes" id="UP000317747"/>
    </source>
</evidence>
<keyword evidence="6" id="KW-1003">Cell membrane</keyword>
<dbReference type="InterPro" id="IPR017871">
    <property type="entry name" value="ABC_transporter-like_CS"/>
</dbReference>
<dbReference type="CDD" id="cd03258">
    <property type="entry name" value="ABC_MetN_methionine_transporter"/>
    <property type="match status" value="1"/>
</dbReference>
<dbReference type="GO" id="GO:0006865">
    <property type="term" value="P:amino acid transport"/>
    <property type="evidence" value="ECO:0007669"/>
    <property type="project" value="UniProtKB-KW"/>
</dbReference>
<gene>
    <name evidence="13" type="ORF">FJW01_00070</name>
</gene>
<organism evidence="13 14">
    <name type="scientific">Pantoea deleyi</name>
    <dbReference type="NCBI Taxonomy" id="470932"/>
    <lineage>
        <taxon>Bacteria</taxon>
        <taxon>Pseudomonadati</taxon>
        <taxon>Pseudomonadota</taxon>
        <taxon>Gammaproteobacteria</taxon>
        <taxon>Enterobacterales</taxon>
        <taxon>Erwiniaceae</taxon>
        <taxon>Pantoea</taxon>
    </lineage>
</organism>
<comment type="function">
    <text evidence="1">Part of the ABC transporter FtsEX involved in cellular division. Important for assembly or stability of the septal ring.</text>
</comment>
<evidence type="ECO:0000256" key="11">
    <source>
        <dbReference type="ARBA" id="ARBA00023136"/>
    </source>
</evidence>
<keyword evidence="7" id="KW-0547">Nucleotide-binding</keyword>
<evidence type="ECO:0000313" key="13">
    <source>
        <dbReference type="EMBL" id="TPV50822.1"/>
    </source>
</evidence>
<evidence type="ECO:0000256" key="2">
    <source>
        <dbReference type="ARBA" id="ARBA00004417"/>
    </source>
</evidence>
<keyword evidence="14" id="KW-1185">Reference proteome</keyword>
<dbReference type="OrthoDB" id="9802264at2"/>
<keyword evidence="8 13" id="KW-0067">ATP-binding</keyword>